<protein>
    <submittedName>
        <fullName evidence="1">Uncharacterized protein</fullName>
    </submittedName>
</protein>
<name>A0A1B4XWL3_9CAUD</name>
<evidence type="ECO:0000313" key="1">
    <source>
        <dbReference type="EMBL" id="BAV39211.1"/>
    </source>
</evidence>
<sequence>MGNTQQSKPYDWAGKVCTEYKLESGDILMIAVYNDKIVDWRLNHTLIFKYDVYVRQKGHQYYRPLNGFQKTNITSDDELPKFISQQMIYEAMHNFWWYNNPLRIFHNGMVNGKMKDFQVNEVDESESIMETIGYRNIKHNNNTIYNNDL</sequence>
<evidence type="ECO:0000313" key="2">
    <source>
        <dbReference type="Proteomes" id="UP000224877"/>
    </source>
</evidence>
<gene>
    <name evidence="1" type="ORF">BPT24_086</name>
</gene>
<organism evidence="1 2">
    <name type="scientific">Tenacibaculum phage pT24</name>
    <dbReference type="NCBI Taxonomy" id="1880590"/>
    <lineage>
        <taxon>Viruses</taxon>
        <taxon>Duplodnaviria</taxon>
        <taxon>Heunggongvirae</taxon>
        <taxon>Uroviricota</taxon>
        <taxon>Caudoviricetes</taxon>
        <taxon>Kungbxnavirus</taxon>
        <taxon>Kungbxnavirus pT24</taxon>
    </lineage>
</organism>
<proteinExistence type="predicted"/>
<reference evidence="1 2" key="1">
    <citation type="submission" date="2016-07" db="EMBL/GenBank/DDBJ databases">
        <title>Characterization of three bacteriophages infecting bacteria isolated from shrimp culture pond water.</title>
        <authorList>
            <person name="Khoa H.V."/>
        </authorList>
    </citation>
    <scope>NUCLEOTIDE SEQUENCE [LARGE SCALE GENOMIC DNA]</scope>
</reference>
<dbReference type="Proteomes" id="UP000224877">
    <property type="component" value="Segment"/>
</dbReference>
<accession>A0A1B4XWL3</accession>
<keyword evidence="2" id="KW-1185">Reference proteome</keyword>
<dbReference type="EMBL" id="LC168164">
    <property type="protein sequence ID" value="BAV39211.1"/>
    <property type="molecule type" value="Genomic_DNA"/>
</dbReference>